<evidence type="ECO:0000313" key="3">
    <source>
        <dbReference type="Proteomes" id="UP000283509"/>
    </source>
</evidence>
<sequence length="487" mass="55568">MFDFGVMGQRHHNTNTRTDSSEPHNEPSPSTPFPRKFWTRIAYRMLLFVAHCLLVLFNLDETPTFLEGILAIIVTSEAIEKMIQILFTLLSHQPFLLLLTILSTFHSLSLSSTFAWVHSEFQYPPVVTDSSLGNTLSLRNSLYFIICGPFHALSPERGTYNRFPFPCITFLPLNPSRPSAFSPLTLSSDSEFIILRSGSHFLLVLCHYETKIVGVRSVALLCSCQDLLLLCLNYSLWCPFRSSFLGSRSTRTNQIPLSPKPSLASIRLLVVPFLLSFVEVCDETDVWLSQFERQQLRSYNLMRKMEGETSLENTLLRLNKMIESLPSLINRGLRRDDPATVQRPQTMASNFLNFHVKPGSLYDRFGAKSELLSQYIETQITGKSFVDHSPSAYSVQDPTKGLSDVVGKSFGILKQMALEVNFLHTNLYRSLTRQENSQRRQDLMLDEMARDVQKAKSDIQQVINVMLEMVGDEMRKNEKKRKSNLDN</sequence>
<organism evidence="2 3">
    <name type="scientific">Penaeus vannamei</name>
    <name type="common">Whiteleg shrimp</name>
    <name type="synonym">Litopenaeus vannamei</name>
    <dbReference type="NCBI Taxonomy" id="6689"/>
    <lineage>
        <taxon>Eukaryota</taxon>
        <taxon>Metazoa</taxon>
        <taxon>Ecdysozoa</taxon>
        <taxon>Arthropoda</taxon>
        <taxon>Crustacea</taxon>
        <taxon>Multicrustacea</taxon>
        <taxon>Malacostraca</taxon>
        <taxon>Eumalacostraca</taxon>
        <taxon>Eucarida</taxon>
        <taxon>Decapoda</taxon>
        <taxon>Dendrobranchiata</taxon>
        <taxon>Penaeoidea</taxon>
        <taxon>Penaeidae</taxon>
        <taxon>Penaeus</taxon>
    </lineage>
</organism>
<dbReference type="AlphaFoldDB" id="A0A3R7MG05"/>
<keyword evidence="3" id="KW-1185">Reference proteome</keyword>
<proteinExistence type="predicted"/>
<dbReference type="Proteomes" id="UP000283509">
    <property type="component" value="Unassembled WGS sequence"/>
</dbReference>
<reference evidence="2 3" key="1">
    <citation type="submission" date="2018-04" db="EMBL/GenBank/DDBJ databases">
        <authorList>
            <person name="Zhang X."/>
            <person name="Yuan J."/>
            <person name="Li F."/>
            <person name="Xiang J."/>
        </authorList>
    </citation>
    <scope>NUCLEOTIDE SEQUENCE [LARGE SCALE GENOMIC DNA]</scope>
    <source>
        <tissue evidence="2">Muscle</tissue>
    </source>
</reference>
<gene>
    <name evidence="2" type="ORF">C7M84_006074</name>
</gene>
<evidence type="ECO:0000256" key="1">
    <source>
        <dbReference type="SAM" id="MobiDB-lite"/>
    </source>
</evidence>
<protein>
    <submittedName>
        <fullName evidence="2">Uncharacterized protein</fullName>
    </submittedName>
</protein>
<feature type="region of interest" description="Disordered" evidence="1">
    <location>
        <begin position="1"/>
        <end position="31"/>
    </location>
</feature>
<dbReference type="EMBL" id="QCYY01001778">
    <property type="protein sequence ID" value="ROT75381.1"/>
    <property type="molecule type" value="Genomic_DNA"/>
</dbReference>
<reference evidence="2 3" key="2">
    <citation type="submission" date="2019-01" db="EMBL/GenBank/DDBJ databases">
        <title>The decoding of complex shrimp genome reveals the adaptation for benthos swimmer, frequently molting mechanism and breeding impact on genome.</title>
        <authorList>
            <person name="Sun Y."/>
            <person name="Gao Y."/>
            <person name="Yu Y."/>
        </authorList>
    </citation>
    <scope>NUCLEOTIDE SEQUENCE [LARGE SCALE GENOMIC DNA]</scope>
    <source>
        <tissue evidence="2">Muscle</tissue>
    </source>
</reference>
<evidence type="ECO:0000313" key="2">
    <source>
        <dbReference type="EMBL" id="ROT75381.1"/>
    </source>
</evidence>
<accession>A0A3R7MG05</accession>
<name>A0A3R7MG05_PENVA</name>
<comment type="caution">
    <text evidence="2">The sequence shown here is derived from an EMBL/GenBank/DDBJ whole genome shotgun (WGS) entry which is preliminary data.</text>
</comment>